<organism evidence="2 3">
    <name type="scientific">Anaerococcus cruorum</name>
    <dbReference type="NCBI Taxonomy" id="3115617"/>
    <lineage>
        <taxon>Bacteria</taxon>
        <taxon>Bacillati</taxon>
        <taxon>Bacillota</taxon>
        <taxon>Tissierellia</taxon>
        <taxon>Tissierellales</taxon>
        <taxon>Peptoniphilaceae</taxon>
        <taxon>Anaerococcus</taxon>
    </lineage>
</organism>
<dbReference type="Proteomes" id="UP001638015">
    <property type="component" value="Unassembled WGS sequence"/>
</dbReference>
<dbReference type="Gene3D" id="1.20.1270.90">
    <property type="entry name" value="AF1782-like"/>
    <property type="match status" value="1"/>
</dbReference>
<feature type="signal peptide" evidence="1">
    <location>
        <begin position="1"/>
        <end position="28"/>
    </location>
</feature>
<protein>
    <recommendedName>
        <fullName evidence="4">GA module</fullName>
    </recommendedName>
</protein>
<feature type="chain" id="PRO_5045735106" description="GA module" evidence="1">
    <location>
        <begin position="29"/>
        <end position="349"/>
    </location>
</feature>
<reference evidence="2 3" key="1">
    <citation type="journal article" date="2025" name="Anaerobe">
        <title>Description of Anaerococcus kampingiae sp. nov., Anaerococcus groningensis sp. nov., Anaerococcus martiniensis sp. nov., and Anaerococcus cruorum sp. nov., isolated from human clinical specimens.</title>
        <authorList>
            <person name="Boiten K.E."/>
            <person name="Meijer J."/>
            <person name="van Wezel E.M."/>
            <person name="Veloo A.C.M."/>
        </authorList>
    </citation>
    <scope>NUCLEOTIDE SEQUENCE [LARGE SCALE GENOMIC DNA]</scope>
    <source>
        <strain evidence="2 3">ENR1039</strain>
    </source>
</reference>
<evidence type="ECO:0000313" key="2">
    <source>
        <dbReference type="EMBL" id="MFO3715259.1"/>
    </source>
</evidence>
<keyword evidence="3" id="KW-1185">Reference proteome</keyword>
<dbReference type="Gene3D" id="1.20.5.420">
    <property type="entry name" value="Immunoglobulin FC, subunit C"/>
    <property type="match status" value="1"/>
</dbReference>
<comment type="caution">
    <text evidence="2">The sequence shown here is derived from an EMBL/GenBank/DDBJ whole genome shotgun (WGS) entry which is preliminary data.</text>
</comment>
<name>A0ABW9MTW2_9FIRM</name>
<keyword evidence="1" id="KW-0732">Signal</keyword>
<sequence>MNKKILKTSAVLALGTLLLVPANNNVYAASTNTEAKETVKTAEEEFNETLDKVNKKIVEYDAFMKGYEYQNSDQNPQFKFNDALNGLKTAYQGLRNETITQDELFKTYTKRLNDRLDIIEEAKANLNGREVDKTELINLTTEQSEFRASDAYKNAPKDLKDKYDNAVQNAWKTVGDNGLNLTNLQNEIAINAVKEAKNEIIANDDRTKALDNLKEEISYIDGIRADKDLYTDKSYNAYNNAAILAKSTIENPSSTLDQIKSATDLLASARKNLTKKQTASDLTREEQIKRLEKAIEANKQTKAAANLLKEITPNLARQNMEKLNDLIKKSDEIVARSTKVLNQLKGIRG</sequence>
<dbReference type="EMBL" id="JBGMEH010000001">
    <property type="protein sequence ID" value="MFO3715259.1"/>
    <property type="molecule type" value="Genomic_DNA"/>
</dbReference>
<evidence type="ECO:0008006" key="4">
    <source>
        <dbReference type="Google" id="ProtNLM"/>
    </source>
</evidence>
<evidence type="ECO:0000256" key="1">
    <source>
        <dbReference type="SAM" id="SignalP"/>
    </source>
</evidence>
<evidence type="ECO:0000313" key="3">
    <source>
        <dbReference type="Proteomes" id="UP001638015"/>
    </source>
</evidence>
<accession>A0ABW9MTW2</accession>
<proteinExistence type="predicted"/>
<dbReference type="RefSeq" id="WP_410032160.1">
    <property type="nucleotide sequence ID" value="NZ_JBGMEH010000001.1"/>
</dbReference>
<gene>
    <name evidence="2" type="ORF">ACCQ40_00485</name>
</gene>